<dbReference type="EMBL" id="MU157829">
    <property type="protein sequence ID" value="KAF9533195.1"/>
    <property type="molecule type" value="Genomic_DNA"/>
</dbReference>
<comment type="caution">
    <text evidence="2">The sequence shown here is derived from an EMBL/GenBank/DDBJ whole genome shotgun (WGS) entry which is preliminary data.</text>
</comment>
<keyword evidence="3" id="KW-1185">Reference proteome</keyword>
<dbReference type="OrthoDB" id="3162439at2759"/>
<evidence type="ECO:0000313" key="2">
    <source>
        <dbReference type="EMBL" id="KAF9533195.1"/>
    </source>
</evidence>
<feature type="domain" description="T6SS Phospholipase effector Tle1-like catalytic" evidence="1">
    <location>
        <begin position="11"/>
        <end position="351"/>
    </location>
</feature>
<dbReference type="InterPro" id="IPR018712">
    <property type="entry name" value="Tle1-like_cat"/>
</dbReference>
<sequence>MTEALPRSPRILVLCFDGTSNEYDTNNTNVVKFFALLKKGDRKEQLCFYQPGIGTWYEPGVVSPLLRWAARGLDLAFATYLDTHVIDGYKFLMQNYTAGDKICIFGFSRGAYTARALGGFVYKVGLLPKDNNAQVQLAYKMYKRTDEEGLKLCGGFKQTYCQDVEVDFMGVWDTVASAGVLAGRTLPFTTANSGIKVFRHALALDEVKFRSRDGGVNTTYYTQRRAKFRPNNYYAFKKAQEDKRANTQEILREAEVHIDHTAPTRSSTTTSASSGGSIWNFFARSRSPPQAYGQHNFKQRARKPVFVSPADTNDVREVWFVGCHGDIGGGSVPNQESSCLSNISLRWMVHEVIAADCGIKFDPAALERAKINNSPEPSKLERELDNADALRSRHCQLKKSKTWWILELMPLHYSWQDPDGVWHRDLSIHMGHGRKIGQAQPLFHSTVKTRMESNLGYSPKAKWTAGSEVYVL</sequence>
<evidence type="ECO:0000259" key="1">
    <source>
        <dbReference type="Pfam" id="PF09994"/>
    </source>
</evidence>
<dbReference type="Pfam" id="PF09994">
    <property type="entry name" value="T6SS_Tle1-like_cat"/>
    <property type="match status" value="1"/>
</dbReference>
<name>A0A9P6JV70_9AGAR</name>
<organism evidence="2 3">
    <name type="scientific">Crepidotus variabilis</name>
    <dbReference type="NCBI Taxonomy" id="179855"/>
    <lineage>
        <taxon>Eukaryota</taxon>
        <taxon>Fungi</taxon>
        <taxon>Dikarya</taxon>
        <taxon>Basidiomycota</taxon>
        <taxon>Agaricomycotina</taxon>
        <taxon>Agaricomycetes</taxon>
        <taxon>Agaricomycetidae</taxon>
        <taxon>Agaricales</taxon>
        <taxon>Agaricineae</taxon>
        <taxon>Crepidotaceae</taxon>
        <taxon>Crepidotus</taxon>
    </lineage>
</organism>
<dbReference type="Proteomes" id="UP000807306">
    <property type="component" value="Unassembled WGS sequence"/>
</dbReference>
<dbReference type="AlphaFoldDB" id="A0A9P6JV70"/>
<dbReference type="PANTHER" id="PTHR33840">
    <property type="match status" value="1"/>
</dbReference>
<gene>
    <name evidence="2" type="ORF">CPB83DRAFT_846025</name>
</gene>
<reference evidence="2" key="1">
    <citation type="submission" date="2020-11" db="EMBL/GenBank/DDBJ databases">
        <authorList>
            <consortium name="DOE Joint Genome Institute"/>
            <person name="Ahrendt S."/>
            <person name="Riley R."/>
            <person name="Andreopoulos W."/>
            <person name="Labutti K."/>
            <person name="Pangilinan J."/>
            <person name="Ruiz-Duenas F.J."/>
            <person name="Barrasa J.M."/>
            <person name="Sanchez-Garcia M."/>
            <person name="Camarero S."/>
            <person name="Miyauchi S."/>
            <person name="Serrano A."/>
            <person name="Linde D."/>
            <person name="Babiker R."/>
            <person name="Drula E."/>
            <person name="Ayuso-Fernandez I."/>
            <person name="Pacheco R."/>
            <person name="Padilla G."/>
            <person name="Ferreira P."/>
            <person name="Barriuso J."/>
            <person name="Kellner H."/>
            <person name="Castanera R."/>
            <person name="Alfaro M."/>
            <person name="Ramirez L."/>
            <person name="Pisabarro A.G."/>
            <person name="Kuo A."/>
            <person name="Tritt A."/>
            <person name="Lipzen A."/>
            <person name="He G."/>
            <person name="Yan M."/>
            <person name="Ng V."/>
            <person name="Cullen D."/>
            <person name="Martin F."/>
            <person name="Rosso M.-N."/>
            <person name="Henrissat B."/>
            <person name="Hibbett D."/>
            <person name="Martinez A.T."/>
            <person name="Grigoriev I.V."/>
        </authorList>
    </citation>
    <scope>NUCLEOTIDE SEQUENCE</scope>
    <source>
        <strain evidence="2">CBS 506.95</strain>
    </source>
</reference>
<dbReference type="PANTHER" id="PTHR33840:SF2">
    <property type="entry name" value="TLE1 PHOSPHOLIPASE DOMAIN-CONTAINING PROTEIN"/>
    <property type="match status" value="1"/>
</dbReference>
<evidence type="ECO:0000313" key="3">
    <source>
        <dbReference type="Proteomes" id="UP000807306"/>
    </source>
</evidence>
<accession>A0A9P6JV70</accession>
<protein>
    <recommendedName>
        <fullName evidence="1">T6SS Phospholipase effector Tle1-like catalytic domain-containing protein</fullName>
    </recommendedName>
</protein>
<proteinExistence type="predicted"/>